<keyword evidence="3" id="KW-0862">Zinc</keyword>
<keyword evidence="2 4" id="KW-0863">Zinc-finger</keyword>
<name>A0AAW0L642_QUESU</name>
<evidence type="ECO:0000256" key="4">
    <source>
        <dbReference type="PROSITE-ProRule" id="PRU00470"/>
    </source>
</evidence>
<feature type="domain" description="SBP-type" evidence="6">
    <location>
        <begin position="19"/>
        <end position="97"/>
    </location>
</feature>
<sequence>MSFSSSSPSLHQQSSSSSVRTCRVDNCGKVLDNNVSRTCREYKVCEDHKKAYSATVQGLDQRFCTLCHKFHELKESHDQKRSCQRRLEQFRQRNLDKKKSQAPKPRRKVANSSQEDLANAQKKIKPRRKVTLPLPNAEWKKNPSRKVIHSSPEDSANAQKQRRPGRNVTISLPEDAYSTSRSTSAPASFRGIEERLASLYDEVHQVYKFRAIRYLHRPLFENIINMVQTLEAIKGGEDPSELGPTGQLVP</sequence>
<comment type="caution">
    <text evidence="7">The sequence shown here is derived from an EMBL/GenBank/DDBJ whole genome shotgun (WGS) entry which is preliminary data.</text>
</comment>
<accession>A0AAW0L642</accession>
<keyword evidence="1" id="KW-0479">Metal-binding</keyword>
<evidence type="ECO:0000313" key="7">
    <source>
        <dbReference type="EMBL" id="KAK7845841.1"/>
    </source>
</evidence>
<organism evidence="7 8">
    <name type="scientific">Quercus suber</name>
    <name type="common">Cork oak</name>
    <dbReference type="NCBI Taxonomy" id="58331"/>
    <lineage>
        <taxon>Eukaryota</taxon>
        <taxon>Viridiplantae</taxon>
        <taxon>Streptophyta</taxon>
        <taxon>Embryophyta</taxon>
        <taxon>Tracheophyta</taxon>
        <taxon>Spermatophyta</taxon>
        <taxon>Magnoliopsida</taxon>
        <taxon>eudicotyledons</taxon>
        <taxon>Gunneridae</taxon>
        <taxon>Pentapetalae</taxon>
        <taxon>rosids</taxon>
        <taxon>fabids</taxon>
        <taxon>Fagales</taxon>
        <taxon>Fagaceae</taxon>
        <taxon>Quercus</taxon>
    </lineage>
</organism>
<dbReference type="GO" id="GO:0003677">
    <property type="term" value="F:DNA binding"/>
    <property type="evidence" value="ECO:0007669"/>
    <property type="project" value="InterPro"/>
</dbReference>
<dbReference type="InterPro" id="IPR044817">
    <property type="entry name" value="SBP-like"/>
</dbReference>
<evidence type="ECO:0000256" key="2">
    <source>
        <dbReference type="ARBA" id="ARBA00022771"/>
    </source>
</evidence>
<reference evidence="7 8" key="1">
    <citation type="journal article" date="2018" name="Sci. Data">
        <title>The draft genome sequence of cork oak.</title>
        <authorList>
            <person name="Ramos A.M."/>
            <person name="Usie A."/>
            <person name="Barbosa P."/>
            <person name="Barros P.M."/>
            <person name="Capote T."/>
            <person name="Chaves I."/>
            <person name="Simoes F."/>
            <person name="Abreu I."/>
            <person name="Carrasquinho I."/>
            <person name="Faro C."/>
            <person name="Guimaraes J.B."/>
            <person name="Mendonca D."/>
            <person name="Nobrega F."/>
            <person name="Rodrigues L."/>
            <person name="Saibo N.J.M."/>
            <person name="Varela M.C."/>
            <person name="Egas C."/>
            <person name="Matos J."/>
            <person name="Miguel C.M."/>
            <person name="Oliveira M.M."/>
            <person name="Ricardo C.P."/>
            <person name="Goncalves S."/>
        </authorList>
    </citation>
    <scope>NUCLEOTIDE SEQUENCE [LARGE SCALE GENOMIC DNA]</scope>
    <source>
        <strain evidence="8">cv. HL8</strain>
    </source>
</reference>
<dbReference type="EMBL" id="PKMF04000164">
    <property type="protein sequence ID" value="KAK7845841.1"/>
    <property type="molecule type" value="Genomic_DNA"/>
</dbReference>
<dbReference type="PANTHER" id="PTHR31251:SF169">
    <property type="entry name" value="SQUAMOSA PROMOTER-BINDING-LIKE PROTEIN 8"/>
    <property type="match status" value="1"/>
</dbReference>
<proteinExistence type="predicted"/>
<feature type="compositionally biased region" description="Polar residues" evidence="5">
    <location>
        <begin position="177"/>
        <end position="186"/>
    </location>
</feature>
<protein>
    <submittedName>
        <fullName evidence="7">Squamosa promoter-binding-like protein 4</fullName>
    </submittedName>
</protein>
<dbReference type="InterPro" id="IPR004333">
    <property type="entry name" value="SBP_dom"/>
</dbReference>
<keyword evidence="8" id="KW-1185">Reference proteome</keyword>
<dbReference type="PANTHER" id="PTHR31251">
    <property type="entry name" value="SQUAMOSA PROMOTER-BINDING-LIKE PROTEIN 4"/>
    <property type="match status" value="1"/>
</dbReference>
<dbReference type="Gene3D" id="4.10.1100.10">
    <property type="entry name" value="Transcription factor, SBP-box domain"/>
    <property type="match status" value="1"/>
</dbReference>
<dbReference type="Pfam" id="PF03110">
    <property type="entry name" value="SBP"/>
    <property type="match status" value="1"/>
</dbReference>
<feature type="region of interest" description="Disordered" evidence="5">
    <location>
        <begin position="91"/>
        <end position="186"/>
    </location>
</feature>
<dbReference type="Proteomes" id="UP000237347">
    <property type="component" value="Unassembled WGS sequence"/>
</dbReference>
<dbReference type="PROSITE" id="PS51141">
    <property type="entry name" value="ZF_SBP"/>
    <property type="match status" value="1"/>
</dbReference>
<evidence type="ECO:0000256" key="1">
    <source>
        <dbReference type="ARBA" id="ARBA00022723"/>
    </source>
</evidence>
<dbReference type="InterPro" id="IPR036893">
    <property type="entry name" value="SBP_sf"/>
</dbReference>
<gene>
    <name evidence="7" type="primary">SPL4_0</name>
    <name evidence="7" type="ORF">CFP56_008822</name>
</gene>
<evidence type="ECO:0000313" key="8">
    <source>
        <dbReference type="Proteomes" id="UP000237347"/>
    </source>
</evidence>
<dbReference type="GO" id="GO:0005634">
    <property type="term" value="C:nucleus"/>
    <property type="evidence" value="ECO:0007669"/>
    <property type="project" value="InterPro"/>
</dbReference>
<evidence type="ECO:0000259" key="6">
    <source>
        <dbReference type="PROSITE" id="PS51141"/>
    </source>
</evidence>
<evidence type="ECO:0000256" key="5">
    <source>
        <dbReference type="SAM" id="MobiDB-lite"/>
    </source>
</evidence>
<feature type="compositionally biased region" description="Basic residues" evidence="5">
    <location>
        <begin position="100"/>
        <end position="109"/>
    </location>
</feature>
<evidence type="ECO:0000256" key="3">
    <source>
        <dbReference type="ARBA" id="ARBA00022833"/>
    </source>
</evidence>
<dbReference type="AlphaFoldDB" id="A0AAW0L642"/>
<dbReference type="SUPFAM" id="SSF103612">
    <property type="entry name" value="SBT domain"/>
    <property type="match status" value="1"/>
</dbReference>
<dbReference type="GO" id="GO:0008270">
    <property type="term" value="F:zinc ion binding"/>
    <property type="evidence" value="ECO:0007669"/>
    <property type="project" value="UniProtKB-KW"/>
</dbReference>